<sequence length="633" mass="70890">MKRILLLSTIFLICLLSLFAISLYALLQTRYSANIINFAFQHLTPYSVVARKALYSPPYQLDLEDVEITSESQTFPISKITIWLSPYVFSDGKLAFDSLLIEGANIDVRKLDTQLARSVHLNSISLKHVDISAGPWSIRELSVQIKEPVWEKPEQLLPYGELQLSAQQLYSHGEAFDTILIDAKYKPQNSTLYGVSFDWRGANISGQAEQYQNGWSLVNVTINHLRLPPQIPSERLLSTLESLNLPIAHINSLDILGSSFNYSGWRFEQLDASLENLSLDKSIWQQEEGSLSFDAESATHSAFQLIAPTSKLRITPEGIEFEDFDADFKQGRVQIDGLVSPNQIKLNSLKLSGIKWLENTSELFDSLQAASTSLQNFSIQTLEVNNSQLIQVERKPYWQASGFNATGVQLSLMRDGEWGFFQGEIELSANSASWDNWLTTQALINAKSDNNKIALTRAFLPLENGYVEATGQWDRLSLSAPWQFSLYGDGIPLEQSWVQEKLPFSLTGFAEIEAELSGLSGDYSMFAHSVSGKIVGQIHGGIVDARSADGEIQFKQTWPLEEIQIGADRGRLVFHSKNENAQLSGRLDLTKPKFGTLILNINQECQQLWSGIFELTNVIKNMCTEETVVSPTQ</sequence>
<dbReference type="InterPro" id="IPR007844">
    <property type="entry name" value="AsmA"/>
</dbReference>
<evidence type="ECO:0000313" key="3">
    <source>
        <dbReference type="Proteomes" id="UP001058602"/>
    </source>
</evidence>
<dbReference type="RefSeq" id="WP_257084279.1">
    <property type="nucleotide sequence ID" value="NZ_CP102096.1"/>
</dbReference>
<dbReference type="EMBL" id="CP102096">
    <property type="protein sequence ID" value="UUM30531.1"/>
    <property type="molecule type" value="Genomic_DNA"/>
</dbReference>
<accession>A0ABY5LHV6</accession>
<gene>
    <name evidence="2" type="ORF">NP165_12725</name>
</gene>
<evidence type="ECO:0000259" key="1">
    <source>
        <dbReference type="Pfam" id="PF05170"/>
    </source>
</evidence>
<dbReference type="Proteomes" id="UP001058602">
    <property type="component" value="Chromosome 1"/>
</dbReference>
<protein>
    <submittedName>
        <fullName evidence="2">AsmA family protein</fullName>
    </submittedName>
</protein>
<keyword evidence="3" id="KW-1185">Reference proteome</keyword>
<reference evidence="2" key="1">
    <citation type="submission" date="2022-07" db="EMBL/GenBank/DDBJ databases">
        <title>Complete genome of Vibrio japonicus strain JCM 31412T and phylogenomic assessment of the Nereis clade of the genus Vibrio.</title>
        <authorList>
            <person name="Shlafstein M.D."/>
            <person name="Emsley S.A."/>
            <person name="Ushijima B."/>
            <person name="Videau P."/>
            <person name="Saw J.H."/>
        </authorList>
    </citation>
    <scope>NUCLEOTIDE SEQUENCE</scope>
    <source>
        <strain evidence="2">JCM 31412</strain>
    </source>
</reference>
<name>A0ABY5LHV6_9VIBR</name>
<proteinExistence type="predicted"/>
<dbReference type="Pfam" id="PF05170">
    <property type="entry name" value="AsmA"/>
    <property type="match status" value="1"/>
</dbReference>
<organism evidence="2 3">
    <name type="scientific">Vibrio japonicus</name>
    <dbReference type="NCBI Taxonomy" id="1824638"/>
    <lineage>
        <taxon>Bacteria</taxon>
        <taxon>Pseudomonadati</taxon>
        <taxon>Pseudomonadota</taxon>
        <taxon>Gammaproteobacteria</taxon>
        <taxon>Vibrionales</taxon>
        <taxon>Vibrionaceae</taxon>
        <taxon>Vibrio</taxon>
    </lineage>
</organism>
<feature type="domain" description="AsmA" evidence="1">
    <location>
        <begin position="1"/>
        <end position="535"/>
    </location>
</feature>
<evidence type="ECO:0000313" key="2">
    <source>
        <dbReference type="EMBL" id="UUM30531.1"/>
    </source>
</evidence>